<dbReference type="RefSeq" id="WP_097110769.1">
    <property type="nucleotide sequence ID" value="NZ_OBEB01000002.1"/>
</dbReference>
<evidence type="ECO:0008006" key="3">
    <source>
        <dbReference type="Google" id="ProtNLM"/>
    </source>
</evidence>
<dbReference type="AlphaFoldDB" id="A0A285INY2"/>
<dbReference type="EMBL" id="OBEB01000002">
    <property type="protein sequence ID" value="SNY49709.1"/>
    <property type="molecule type" value="Genomic_DNA"/>
</dbReference>
<accession>A0A285INY2</accession>
<dbReference type="Proteomes" id="UP000219353">
    <property type="component" value="Unassembled WGS sequence"/>
</dbReference>
<gene>
    <name evidence="1" type="ORF">SAMN06297280_1511</name>
</gene>
<name>A0A285INY2_9GAMM</name>
<organism evidence="1 2">
    <name type="scientific">Arsukibacterium tuosuense</name>
    <dbReference type="NCBI Taxonomy" id="1323745"/>
    <lineage>
        <taxon>Bacteria</taxon>
        <taxon>Pseudomonadati</taxon>
        <taxon>Pseudomonadota</taxon>
        <taxon>Gammaproteobacteria</taxon>
        <taxon>Chromatiales</taxon>
        <taxon>Chromatiaceae</taxon>
        <taxon>Arsukibacterium</taxon>
    </lineage>
</organism>
<evidence type="ECO:0000313" key="2">
    <source>
        <dbReference type="Proteomes" id="UP000219353"/>
    </source>
</evidence>
<dbReference type="OrthoDB" id="8565078at2"/>
<reference evidence="2" key="1">
    <citation type="submission" date="2017-09" db="EMBL/GenBank/DDBJ databases">
        <authorList>
            <person name="Varghese N."/>
            <person name="Submissions S."/>
        </authorList>
    </citation>
    <scope>NUCLEOTIDE SEQUENCE [LARGE SCALE GENOMIC DNA]</scope>
    <source>
        <strain evidence="2">CGMCC 1.12461</strain>
    </source>
</reference>
<protein>
    <recommendedName>
        <fullName evidence="3">DUF3375 domain-containing protein</fullName>
    </recommendedName>
</protein>
<keyword evidence="2" id="KW-1185">Reference proteome</keyword>
<evidence type="ECO:0000313" key="1">
    <source>
        <dbReference type="EMBL" id="SNY49709.1"/>
    </source>
</evidence>
<sequence length="417" mass="47339">MVPTDSGIASNLFNIGAERLALLGKHHKALMQGYLDGFIDETAFSEGALKKLIAARILWRPDEQQPLALRPLVSELIASMVADENRRQINADVAEKLEQIRNRVQAYRDAQFKGDYSVAELQLQRLTEHVHDLSGQFEEAIDSLWHRLNSDFGFVASLDDKIRENERAQKQLRRLLDGLDLLDFNELIELSEGNNHLRKLLVSQLQNQLSSHHSSLLEVQKRLVELLAKFRQQQARSMLIANMAAFLRQHPKYQPADYPNRSELPALFNQAASIVPQAAIALDNASDRQSLAELVRALPRYQPVKLLDTESASFSSVMVDDEIAARQQALKTDVENFYLRVIDLGGKLSALEYLEQQALEWDSEIWLYQIIAEYQALPLDEKQMFAIVRDEAPASNMNQLLLIRDISLHLKVQGQAA</sequence>
<proteinExistence type="predicted"/>